<dbReference type="InterPro" id="IPR017871">
    <property type="entry name" value="ABC_transporter-like_CS"/>
</dbReference>
<evidence type="ECO:0000256" key="14">
    <source>
        <dbReference type="ARBA" id="ARBA00023136"/>
    </source>
</evidence>
<feature type="domain" description="FAD-binding FR-type" evidence="18">
    <location>
        <begin position="45"/>
        <end position="149"/>
    </location>
</feature>
<sequence>MDLLQSLDPQILLGLAVAVLALAFGALYLLSSSKKTKSGGCLDPENFKEFKLIKRAQLSHNVAKFTFTLPSSTSVLGLPIGQHISCRGKDGQGEDVIKPYTPITLDSDVGYFELVIKMYPQGRMSHHFRQMRVGDFLSVKGPKGRFRYQPGEVRAFGMLAGGSGITPMYQVARAILENPNDKTKVHLIYANVTYEDILLKEELDLLASRYPDSFKLYYVLNQPPESWDGGVGFVTKEMIQTHCPAPASDVRILRCGPPPMNKAMAAHLEALGYAPEMLFIRRYVFFPLHGARPRAATVSLPSLCCSPSRLIGAMGRKKIEEAGGNTKVKPGKDVSGKREKLSVSEMLANMDQKPDKPRKGSSSSSSGAKPQAKAPKKVASYTDGIDLPPSDDEEEEIVPDEEKQSSSSQKRLPWQDRAEVKPLEVAVSDKELKRRERKDMFAVHAAELARQEALKDDHDAFTVVIGSRASVLDGNDEADANVKDVTIENFSVSARGKELLKNASVKISHGKRYGLVGPNGMGKSTLLKLLAWRKIPVPKNIDVLLVEQEVVGDDKTALQAVVSANEELVKLRQEVADLQNSDGGKDEDDEEDDAGERLAELYERLQLIGSDAAEAQASKILAGLGFTKDMQARPTRSFSGGWRMRISLARALFVQPTLLLLDEPTNHLDLRAVLWLEEYLCRWKKTLVVVSHDRDFLNTVCSEIIHLHDFKLHFYRGNFDSFESGYEQRRKEMNKKFEIYDKQVKAAKRSGSRAQQEKVKDRAKFAAAKESSKNKSKGKVDEDDPQPEAPRKWRDYSVEFHFPEPTELTPPLLQLIEVSFSYPNRKDFRLCDVDVGIDMGTRVAIVGPNGAGKSTLLNLLAGDLVPTEGEVRRSQKLRIGRYSQHFVDLLTMEETPVQYLLRLHPDQEGLSKQEAVRAKLGKFGLPSHNHLTPIAKLSGGQKARVVFTSISMSKPHILLLDEPTNHLDMQSIDALADALDEFTGGVVLVSHDSRLISRVCEDEEKSEIWVVENGTVEFFPGTFEEYKEELQKEIKAEVDD</sequence>
<dbReference type="Proteomes" id="UP000685013">
    <property type="component" value="Chromosome 7"/>
</dbReference>
<gene>
    <name evidence="19" type="primary">ABCF4</name>
    <name evidence="19" type="ORF">SDJN03_12004</name>
</gene>
<keyword evidence="13" id="KW-0496">Mitochondrion</keyword>
<dbReference type="EC" id="1.6.2.2" evidence="4"/>
<feature type="transmembrane region" description="Helical" evidence="16">
    <location>
        <begin position="12"/>
        <end position="31"/>
    </location>
</feature>
<dbReference type="GO" id="GO:0005741">
    <property type="term" value="C:mitochondrial outer membrane"/>
    <property type="evidence" value="ECO:0007669"/>
    <property type="project" value="UniProtKB-SubCell"/>
</dbReference>
<feature type="domain" description="ABC transporter" evidence="17">
    <location>
        <begin position="813"/>
        <end position="1038"/>
    </location>
</feature>
<dbReference type="EMBL" id="JAGKQH010000007">
    <property type="protein sequence ID" value="KAG6595451.1"/>
    <property type="molecule type" value="Genomic_DNA"/>
</dbReference>
<evidence type="ECO:0000256" key="1">
    <source>
        <dbReference type="ARBA" id="ARBA00001974"/>
    </source>
</evidence>
<feature type="non-terminal residue" evidence="19">
    <location>
        <position position="1"/>
    </location>
</feature>
<feature type="compositionally biased region" description="Low complexity" evidence="15">
    <location>
        <begin position="360"/>
        <end position="380"/>
    </location>
</feature>
<evidence type="ECO:0000313" key="19">
    <source>
        <dbReference type="EMBL" id="KAG6595451.1"/>
    </source>
</evidence>
<feature type="region of interest" description="Disordered" evidence="15">
    <location>
        <begin position="748"/>
        <end position="790"/>
    </location>
</feature>
<feature type="region of interest" description="Disordered" evidence="15">
    <location>
        <begin position="347"/>
        <end position="415"/>
    </location>
</feature>
<evidence type="ECO:0000256" key="16">
    <source>
        <dbReference type="SAM" id="Phobius"/>
    </source>
</evidence>
<evidence type="ECO:0000256" key="2">
    <source>
        <dbReference type="ARBA" id="ARBA00004294"/>
    </source>
</evidence>
<dbReference type="GO" id="GO:0016887">
    <property type="term" value="F:ATP hydrolysis activity"/>
    <property type="evidence" value="ECO:0007669"/>
    <property type="project" value="InterPro"/>
</dbReference>
<evidence type="ECO:0000256" key="3">
    <source>
        <dbReference type="ARBA" id="ARBA00006105"/>
    </source>
</evidence>
<dbReference type="Pfam" id="PF00175">
    <property type="entry name" value="NAD_binding_1"/>
    <property type="match status" value="1"/>
</dbReference>
<dbReference type="Pfam" id="PF00005">
    <property type="entry name" value="ABC_tran"/>
    <property type="match status" value="2"/>
</dbReference>
<comment type="caution">
    <text evidence="19">The sequence shown here is derived from an EMBL/GenBank/DDBJ whole genome shotgun (WGS) entry which is preliminary data.</text>
</comment>
<dbReference type="PROSITE" id="PS00211">
    <property type="entry name" value="ABC_TRANSPORTER_1"/>
    <property type="match status" value="1"/>
</dbReference>
<evidence type="ECO:0000256" key="4">
    <source>
        <dbReference type="ARBA" id="ARBA00012011"/>
    </source>
</evidence>
<dbReference type="InterPro" id="IPR017927">
    <property type="entry name" value="FAD-bd_FR_type"/>
</dbReference>
<accession>A0AAV6NEG0</accession>
<feature type="domain" description="ABC transporter" evidence="17">
    <location>
        <begin position="485"/>
        <end position="734"/>
    </location>
</feature>
<dbReference type="CDD" id="cd06183">
    <property type="entry name" value="cyt_b5_reduct_like"/>
    <property type="match status" value="1"/>
</dbReference>
<dbReference type="InterPro" id="IPR001433">
    <property type="entry name" value="OxRdtase_FAD/NAD-bd"/>
</dbReference>
<dbReference type="PROSITE" id="PS50893">
    <property type="entry name" value="ABC_TRANSPORTER_2"/>
    <property type="match status" value="2"/>
</dbReference>
<keyword evidence="11" id="KW-0560">Oxidoreductase</keyword>
<keyword evidence="8" id="KW-1000">Mitochondrion outer membrane</keyword>
<dbReference type="CDD" id="cd03221">
    <property type="entry name" value="ABCF_EF-3"/>
    <property type="match status" value="2"/>
</dbReference>
<evidence type="ECO:0000256" key="13">
    <source>
        <dbReference type="ARBA" id="ARBA00023128"/>
    </source>
</evidence>
<evidence type="ECO:0000256" key="12">
    <source>
        <dbReference type="ARBA" id="ARBA00023027"/>
    </source>
</evidence>
<protein>
    <recommendedName>
        <fullName evidence="4">cytochrome-b5 reductase</fullName>
        <ecNumber evidence="4">1.6.2.2</ecNumber>
    </recommendedName>
</protein>
<keyword evidence="12" id="KW-0520">NAD</keyword>
<evidence type="ECO:0000313" key="20">
    <source>
        <dbReference type="Proteomes" id="UP000685013"/>
    </source>
</evidence>
<dbReference type="PANTHER" id="PTHR19211:SF14">
    <property type="entry name" value="ATP-BINDING CASSETTE SUB-FAMILY F MEMBER 1"/>
    <property type="match status" value="1"/>
</dbReference>
<dbReference type="InterPro" id="IPR050611">
    <property type="entry name" value="ABCF"/>
</dbReference>
<dbReference type="InterPro" id="IPR003593">
    <property type="entry name" value="AAA+_ATPase"/>
</dbReference>
<dbReference type="AlphaFoldDB" id="A0AAV6NEG0"/>
<evidence type="ECO:0000256" key="11">
    <source>
        <dbReference type="ARBA" id="ARBA00023002"/>
    </source>
</evidence>
<name>A0AAV6NEG0_9ROSI</name>
<dbReference type="FunFam" id="2.40.30.10:FF:000032">
    <property type="entry name" value="NADH-cytochrome b5 reductase"/>
    <property type="match status" value="1"/>
</dbReference>
<evidence type="ECO:0000256" key="15">
    <source>
        <dbReference type="SAM" id="MobiDB-lite"/>
    </source>
</evidence>
<dbReference type="GO" id="GO:0090524">
    <property type="term" value="F:cytochrome-b5 reductase activity, acting on NADH"/>
    <property type="evidence" value="ECO:0007669"/>
    <property type="project" value="UniProtKB-EC"/>
</dbReference>
<keyword evidence="7" id="KW-0677">Repeat</keyword>
<dbReference type="GO" id="GO:0005524">
    <property type="term" value="F:ATP binding"/>
    <property type="evidence" value="ECO:0007669"/>
    <property type="project" value="InterPro"/>
</dbReference>
<dbReference type="FunFam" id="3.40.50.300:FF:001124">
    <property type="entry name" value="ABC transporter F family member 4"/>
    <property type="match status" value="1"/>
</dbReference>
<proteinExistence type="inferred from homology"/>
<dbReference type="Pfam" id="PF00970">
    <property type="entry name" value="FAD_binding_6"/>
    <property type="match status" value="1"/>
</dbReference>
<keyword evidence="14 16" id="KW-0472">Membrane</keyword>
<comment type="cofactor">
    <cofactor evidence="1">
        <name>FAD</name>
        <dbReference type="ChEBI" id="CHEBI:57692"/>
    </cofactor>
</comment>
<evidence type="ECO:0000256" key="6">
    <source>
        <dbReference type="ARBA" id="ARBA00022692"/>
    </source>
</evidence>
<keyword evidence="5" id="KW-0285">Flavoprotein</keyword>
<evidence type="ECO:0000256" key="5">
    <source>
        <dbReference type="ARBA" id="ARBA00022630"/>
    </source>
</evidence>
<keyword evidence="6 16" id="KW-0812">Transmembrane</keyword>
<dbReference type="FunFam" id="3.40.50.80:FF:000019">
    <property type="entry name" value="NADH-cytochrome b5 reductase"/>
    <property type="match status" value="1"/>
</dbReference>
<evidence type="ECO:0000256" key="10">
    <source>
        <dbReference type="ARBA" id="ARBA00022989"/>
    </source>
</evidence>
<evidence type="ECO:0000256" key="9">
    <source>
        <dbReference type="ARBA" id="ARBA00022827"/>
    </source>
</evidence>
<dbReference type="PANTHER" id="PTHR19211">
    <property type="entry name" value="ATP-BINDING TRANSPORT PROTEIN-RELATED"/>
    <property type="match status" value="1"/>
</dbReference>
<evidence type="ECO:0000256" key="8">
    <source>
        <dbReference type="ARBA" id="ARBA00022787"/>
    </source>
</evidence>
<reference evidence="19 20" key="1">
    <citation type="journal article" date="2021" name="Hortic Res">
        <title>The domestication of Cucurbita argyrosperma as revealed by the genome of its wild relative.</title>
        <authorList>
            <person name="Barrera-Redondo J."/>
            <person name="Sanchez-de la Vega G."/>
            <person name="Aguirre-Liguori J.A."/>
            <person name="Castellanos-Morales G."/>
            <person name="Gutierrez-Guerrero Y.T."/>
            <person name="Aguirre-Dugua X."/>
            <person name="Aguirre-Planter E."/>
            <person name="Tenaillon M.I."/>
            <person name="Lira-Saade R."/>
            <person name="Eguiarte L.E."/>
        </authorList>
    </citation>
    <scope>NUCLEOTIDE SEQUENCE [LARGE SCALE GENOMIC DNA]</scope>
    <source>
        <strain evidence="19">JBR-2021</strain>
    </source>
</reference>
<feature type="compositionally biased region" description="Acidic residues" evidence="15">
    <location>
        <begin position="389"/>
        <end position="399"/>
    </location>
</feature>
<keyword evidence="10 16" id="KW-1133">Transmembrane helix</keyword>
<evidence type="ECO:0000256" key="7">
    <source>
        <dbReference type="ARBA" id="ARBA00022737"/>
    </source>
</evidence>
<feature type="compositionally biased region" description="Basic and acidic residues" evidence="15">
    <location>
        <begin position="755"/>
        <end position="764"/>
    </location>
</feature>
<organism evidence="19 20">
    <name type="scientific">Cucurbita argyrosperma subsp. sororia</name>
    <dbReference type="NCBI Taxonomy" id="37648"/>
    <lineage>
        <taxon>Eukaryota</taxon>
        <taxon>Viridiplantae</taxon>
        <taxon>Streptophyta</taxon>
        <taxon>Embryophyta</taxon>
        <taxon>Tracheophyta</taxon>
        <taxon>Spermatophyta</taxon>
        <taxon>Magnoliopsida</taxon>
        <taxon>eudicotyledons</taxon>
        <taxon>Gunneridae</taxon>
        <taxon>Pentapetalae</taxon>
        <taxon>rosids</taxon>
        <taxon>fabids</taxon>
        <taxon>Cucurbitales</taxon>
        <taxon>Cucurbitaceae</taxon>
        <taxon>Cucurbiteae</taxon>
        <taxon>Cucurbita</taxon>
    </lineage>
</organism>
<dbReference type="PROSITE" id="PS51384">
    <property type="entry name" value="FAD_FR"/>
    <property type="match status" value="1"/>
</dbReference>
<dbReference type="FunFam" id="3.40.50.300:FF:000792">
    <property type="entry name" value="ABC transporter F family member 4"/>
    <property type="match status" value="1"/>
</dbReference>
<comment type="subcellular location">
    <subcellularLocation>
        <location evidence="2">Mitochondrion outer membrane</location>
    </subcellularLocation>
</comment>
<dbReference type="InterPro" id="IPR003439">
    <property type="entry name" value="ABC_transporter-like_ATP-bd"/>
</dbReference>
<evidence type="ECO:0000259" key="18">
    <source>
        <dbReference type="PROSITE" id="PS51384"/>
    </source>
</evidence>
<comment type="similarity">
    <text evidence="3">Belongs to the flavoprotein pyridine nucleotide cytochrome reductase family.</text>
</comment>
<keyword evidence="9" id="KW-0274">FAD</keyword>
<keyword evidence="20" id="KW-1185">Reference proteome</keyword>
<dbReference type="InterPro" id="IPR008333">
    <property type="entry name" value="Cbr1-like_FAD-bd_dom"/>
</dbReference>
<dbReference type="SMART" id="SM00382">
    <property type="entry name" value="AAA"/>
    <property type="match status" value="2"/>
</dbReference>
<evidence type="ECO:0000259" key="17">
    <source>
        <dbReference type="PROSITE" id="PS50893"/>
    </source>
</evidence>